<dbReference type="InterPro" id="IPR051131">
    <property type="entry name" value="NEK_Ser/Thr_kinase_NIMA"/>
</dbReference>
<dbReference type="EMBL" id="JAQMWT010000406">
    <property type="protein sequence ID" value="KAJ8601738.1"/>
    <property type="molecule type" value="Genomic_DNA"/>
</dbReference>
<sequence length="589" mass="64435">MERKYEVLKAVGKGKFAVVYRAKRLEDGEIVALKKIGVDSMDVRAREKCLKEVRLLESLEHPNIIRYLDSLLEGDELVIAFEWAAAGDLKRQIRKSSGFEERVIWKYFAQISEAIVHMHDRRILHRDLKPANVFLTVDGTVKVGDLGLGRMLSEQTLEAHSKVGTPLYMSPEVLRGDGYDWKSDVWSLGCILYELAILKSPFKAEGLNLYSLFKKISAGDFARIRDCFSPQLRDLAHRMLSVEPSERPQSKQVRDVAQMMRKRSVEKKGAPEHALLTASELVVEKLGVLGYAARRRSEGLRPLVRMQFALDGGGFGLPRAAQLADAMSAAAFLVELLGGSGGGGCGSSPIDDDGPRGLLNAVAAVGFPGAHRITPHEIARGYGEAVCEVLTWLSDAQMARTTFLPPDYSRVEASDDDVEDLDGDDLILEMGVVDHDECDPLFTEPVEFSLGQKKQLAPLLSSIDPGEWELEVTRVAPRLRRPPPPRENPLDATLAAYRASLATWSRGAEGATRDAGKRAAAEAEAIARGEVALAPIYASGEYEAESAAISDAQKRALDLADSIASKTNRLASVDAQAASHPRGNCRPRG</sequence>
<evidence type="ECO:0000313" key="12">
    <source>
        <dbReference type="EMBL" id="KAJ8601738.1"/>
    </source>
</evidence>
<name>A0AAD7XJJ5_9STRA</name>
<dbReference type="PROSITE" id="PS00108">
    <property type="entry name" value="PROTEIN_KINASE_ST"/>
    <property type="match status" value="1"/>
</dbReference>
<dbReference type="PROSITE" id="PS00107">
    <property type="entry name" value="PROTEIN_KINASE_ATP"/>
    <property type="match status" value="1"/>
</dbReference>
<feature type="domain" description="Protein kinase" evidence="11">
    <location>
        <begin position="5"/>
        <end position="276"/>
    </location>
</feature>
<keyword evidence="4 9" id="KW-0547">Nucleotide-binding</keyword>
<dbReference type="PROSITE" id="PS50011">
    <property type="entry name" value="PROTEIN_KINASE_DOM"/>
    <property type="match status" value="1"/>
</dbReference>
<evidence type="ECO:0000313" key="13">
    <source>
        <dbReference type="Proteomes" id="UP001230188"/>
    </source>
</evidence>
<dbReference type="PANTHER" id="PTHR44899">
    <property type="entry name" value="CAMK FAMILY PROTEIN KINASE"/>
    <property type="match status" value="1"/>
</dbReference>
<dbReference type="InterPro" id="IPR017441">
    <property type="entry name" value="Protein_kinase_ATP_BS"/>
</dbReference>
<feature type="region of interest" description="Disordered" evidence="10">
    <location>
        <begin position="568"/>
        <end position="589"/>
    </location>
</feature>
<dbReference type="InterPro" id="IPR019530">
    <property type="entry name" value="Intra-flagellar_transport_57"/>
</dbReference>
<dbReference type="InterPro" id="IPR000719">
    <property type="entry name" value="Prot_kinase_dom"/>
</dbReference>
<evidence type="ECO:0000256" key="7">
    <source>
        <dbReference type="ARBA" id="ARBA00047899"/>
    </source>
</evidence>
<keyword evidence="5" id="KW-0418">Kinase</keyword>
<keyword evidence="3" id="KW-0808">Transferase</keyword>
<protein>
    <recommendedName>
        <fullName evidence="1">non-specific serine/threonine protein kinase</fullName>
        <ecNumber evidence="1">2.7.11.1</ecNumber>
    </recommendedName>
</protein>
<dbReference type="EC" id="2.7.11.1" evidence="1"/>
<feature type="binding site" evidence="9">
    <location>
        <position position="34"/>
    </location>
    <ligand>
        <name>ATP</name>
        <dbReference type="ChEBI" id="CHEBI:30616"/>
    </ligand>
</feature>
<organism evidence="12 13">
    <name type="scientific">Chrysophaeum taylorii</name>
    <dbReference type="NCBI Taxonomy" id="2483200"/>
    <lineage>
        <taxon>Eukaryota</taxon>
        <taxon>Sar</taxon>
        <taxon>Stramenopiles</taxon>
        <taxon>Ochrophyta</taxon>
        <taxon>Pelagophyceae</taxon>
        <taxon>Pelagomonadales</taxon>
        <taxon>Pelagomonadaceae</taxon>
        <taxon>Chrysophaeum</taxon>
    </lineage>
</organism>
<dbReference type="Pfam" id="PF00069">
    <property type="entry name" value="Pkinase"/>
    <property type="match status" value="1"/>
</dbReference>
<evidence type="ECO:0000256" key="1">
    <source>
        <dbReference type="ARBA" id="ARBA00012513"/>
    </source>
</evidence>
<dbReference type="AlphaFoldDB" id="A0AAD7XJJ5"/>
<evidence type="ECO:0000256" key="8">
    <source>
        <dbReference type="ARBA" id="ARBA00048679"/>
    </source>
</evidence>
<dbReference type="Pfam" id="PF10498">
    <property type="entry name" value="IFT57"/>
    <property type="match status" value="1"/>
</dbReference>
<keyword evidence="6 9" id="KW-0067">ATP-binding</keyword>
<dbReference type="InterPro" id="IPR008271">
    <property type="entry name" value="Ser/Thr_kinase_AS"/>
</dbReference>
<dbReference type="Gene3D" id="1.10.510.10">
    <property type="entry name" value="Transferase(Phosphotransferase) domain 1"/>
    <property type="match status" value="1"/>
</dbReference>
<evidence type="ECO:0000256" key="4">
    <source>
        <dbReference type="ARBA" id="ARBA00022741"/>
    </source>
</evidence>
<evidence type="ECO:0000256" key="5">
    <source>
        <dbReference type="ARBA" id="ARBA00022777"/>
    </source>
</evidence>
<evidence type="ECO:0000256" key="3">
    <source>
        <dbReference type="ARBA" id="ARBA00022679"/>
    </source>
</evidence>
<evidence type="ECO:0000259" key="11">
    <source>
        <dbReference type="PROSITE" id="PS50011"/>
    </source>
</evidence>
<accession>A0AAD7XJJ5</accession>
<proteinExistence type="predicted"/>
<comment type="catalytic activity">
    <reaction evidence="8">
        <text>L-seryl-[protein] + ATP = O-phospho-L-seryl-[protein] + ADP + H(+)</text>
        <dbReference type="Rhea" id="RHEA:17989"/>
        <dbReference type="Rhea" id="RHEA-COMP:9863"/>
        <dbReference type="Rhea" id="RHEA-COMP:11604"/>
        <dbReference type="ChEBI" id="CHEBI:15378"/>
        <dbReference type="ChEBI" id="CHEBI:29999"/>
        <dbReference type="ChEBI" id="CHEBI:30616"/>
        <dbReference type="ChEBI" id="CHEBI:83421"/>
        <dbReference type="ChEBI" id="CHEBI:456216"/>
        <dbReference type="EC" id="2.7.11.1"/>
    </reaction>
</comment>
<comment type="caution">
    <text evidence="12">The sequence shown here is derived from an EMBL/GenBank/DDBJ whole genome shotgun (WGS) entry which is preliminary data.</text>
</comment>
<dbReference type="SMART" id="SM00220">
    <property type="entry name" value="S_TKc"/>
    <property type="match status" value="1"/>
</dbReference>
<dbReference type="PANTHER" id="PTHR44899:SF6">
    <property type="entry name" value="SERINE_THREONINE PROTEIN KINASE"/>
    <property type="match status" value="1"/>
</dbReference>
<keyword evidence="13" id="KW-1185">Reference proteome</keyword>
<gene>
    <name evidence="12" type="ORF">CTAYLR_006751</name>
</gene>
<evidence type="ECO:0000256" key="6">
    <source>
        <dbReference type="ARBA" id="ARBA00022840"/>
    </source>
</evidence>
<dbReference type="Proteomes" id="UP001230188">
    <property type="component" value="Unassembled WGS sequence"/>
</dbReference>
<reference evidence="12" key="1">
    <citation type="submission" date="2023-01" db="EMBL/GenBank/DDBJ databases">
        <title>Metagenome sequencing of chrysophaentin producing Chrysophaeum taylorii.</title>
        <authorList>
            <person name="Davison J."/>
            <person name="Bewley C."/>
        </authorList>
    </citation>
    <scope>NUCLEOTIDE SEQUENCE</scope>
    <source>
        <strain evidence="12">NIES-1699</strain>
    </source>
</reference>
<evidence type="ECO:0000256" key="9">
    <source>
        <dbReference type="PROSITE-ProRule" id="PRU10141"/>
    </source>
</evidence>
<dbReference type="InterPro" id="IPR011009">
    <property type="entry name" value="Kinase-like_dom_sf"/>
</dbReference>
<evidence type="ECO:0000256" key="10">
    <source>
        <dbReference type="SAM" id="MobiDB-lite"/>
    </source>
</evidence>
<dbReference type="GO" id="GO:0004674">
    <property type="term" value="F:protein serine/threonine kinase activity"/>
    <property type="evidence" value="ECO:0007669"/>
    <property type="project" value="UniProtKB-KW"/>
</dbReference>
<keyword evidence="2" id="KW-0723">Serine/threonine-protein kinase</keyword>
<comment type="catalytic activity">
    <reaction evidence="7">
        <text>L-threonyl-[protein] + ATP = O-phospho-L-threonyl-[protein] + ADP + H(+)</text>
        <dbReference type="Rhea" id="RHEA:46608"/>
        <dbReference type="Rhea" id="RHEA-COMP:11060"/>
        <dbReference type="Rhea" id="RHEA-COMP:11605"/>
        <dbReference type="ChEBI" id="CHEBI:15378"/>
        <dbReference type="ChEBI" id="CHEBI:30013"/>
        <dbReference type="ChEBI" id="CHEBI:30616"/>
        <dbReference type="ChEBI" id="CHEBI:61977"/>
        <dbReference type="ChEBI" id="CHEBI:456216"/>
        <dbReference type="EC" id="2.7.11.1"/>
    </reaction>
</comment>
<dbReference type="GO" id="GO:0005524">
    <property type="term" value="F:ATP binding"/>
    <property type="evidence" value="ECO:0007669"/>
    <property type="project" value="UniProtKB-UniRule"/>
</dbReference>
<dbReference type="SUPFAM" id="SSF56112">
    <property type="entry name" value="Protein kinase-like (PK-like)"/>
    <property type="match status" value="1"/>
</dbReference>
<evidence type="ECO:0000256" key="2">
    <source>
        <dbReference type="ARBA" id="ARBA00022527"/>
    </source>
</evidence>